<keyword evidence="1" id="KW-0175">Coiled coil</keyword>
<proteinExistence type="predicted"/>
<dbReference type="AlphaFoldDB" id="A0A383CIE1"/>
<feature type="coiled-coil region" evidence="1">
    <location>
        <begin position="7"/>
        <end position="37"/>
    </location>
</feature>
<evidence type="ECO:0000313" key="2">
    <source>
        <dbReference type="EMBL" id="SVE31911.1"/>
    </source>
</evidence>
<name>A0A383CIE1_9ZZZZ</name>
<organism evidence="2">
    <name type="scientific">marine metagenome</name>
    <dbReference type="NCBI Taxonomy" id="408172"/>
    <lineage>
        <taxon>unclassified sequences</taxon>
        <taxon>metagenomes</taxon>
        <taxon>ecological metagenomes</taxon>
    </lineage>
</organism>
<sequence>MDLLNTKVELRKELILLKKLHESKERQLELLEKIEEINQFLTEHKIQK</sequence>
<evidence type="ECO:0000256" key="1">
    <source>
        <dbReference type="SAM" id="Coils"/>
    </source>
</evidence>
<reference evidence="2" key="1">
    <citation type="submission" date="2018-05" db="EMBL/GenBank/DDBJ databases">
        <authorList>
            <person name="Lanie J.A."/>
            <person name="Ng W.-L."/>
            <person name="Kazmierczak K.M."/>
            <person name="Andrzejewski T.M."/>
            <person name="Davidsen T.M."/>
            <person name="Wayne K.J."/>
            <person name="Tettelin H."/>
            <person name="Glass J.I."/>
            <person name="Rusch D."/>
            <person name="Podicherti R."/>
            <person name="Tsui H.-C.T."/>
            <person name="Winkler M.E."/>
        </authorList>
    </citation>
    <scope>NUCLEOTIDE SEQUENCE</scope>
</reference>
<protein>
    <submittedName>
        <fullName evidence="2">Uncharacterized protein</fullName>
    </submittedName>
</protein>
<gene>
    <name evidence="2" type="ORF">METZ01_LOCUS484765</name>
</gene>
<dbReference type="EMBL" id="UINC01209066">
    <property type="protein sequence ID" value="SVE31911.1"/>
    <property type="molecule type" value="Genomic_DNA"/>
</dbReference>
<accession>A0A383CIE1</accession>